<dbReference type="GO" id="GO:0022857">
    <property type="term" value="F:transmembrane transporter activity"/>
    <property type="evidence" value="ECO:0007669"/>
    <property type="project" value="InterPro"/>
</dbReference>
<dbReference type="EMBL" id="JAULSW010000010">
    <property type="protein sequence ID" value="KAK3368787.1"/>
    <property type="molecule type" value="Genomic_DNA"/>
</dbReference>
<evidence type="ECO:0000256" key="2">
    <source>
        <dbReference type="ARBA" id="ARBA00022692"/>
    </source>
</evidence>
<evidence type="ECO:0000313" key="7">
    <source>
        <dbReference type="EMBL" id="KAK3368787.1"/>
    </source>
</evidence>
<dbReference type="AlphaFoldDB" id="A0AAE0N2X9"/>
<evidence type="ECO:0000256" key="6">
    <source>
        <dbReference type="SAM" id="Phobius"/>
    </source>
</evidence>
<keyword evidence="3 6" id="KW-1133">Transmembrane helix</keyword>
<feature type="transmembrane region" description="Helical" evidence="6">
    <location>
        <begin position="488"/>
        <end position="508"/>
    </location>
</feature>
<accession>A0AAE0N2X9</accession>
<organism evidence="7 8">
    <name type="scientific">Podospora didyma</name>
    <dbReference type="NCBI Taxonomy" id="330526"/>
    <lineage>
        <taxon>Eukaryota</taxon>
        <taxon>Fungi</taxon>
        <taxon>Dikarya</taxon>
        <taxon>Ascomycota</taxon>
        <taxon>Pezizomycotina</taxon>
        <taxon>Sordariomycetes</taxon>
        <taxon>Sordariomycetidae</taxon>
        <taxon>Sordariales</taxon>
        <taxon>Podosporaceae</taxon>
        <taxon>Podospora</taxon>
    </lineage>
</organism>
<feature type="transmembrane region" description="Helical" evidence="6">
    <location>
        <begin position="175"/>
        <end position="194"/>
    </location>
</feature>
<dbReference type="Proteomes" id="UP001285441">
    <property type="component" value="Unassembled WGS sequence"/>
</dbReference>
<evidence type="ECO:0000256" key="1">
    <source>
        <dbReference type="ARBA" id="ARBA00004141"/>
    </source>
</evidence>
<feature type="transmembrane region" description="Helical" evidence="6">
    <location>
        <begin position="108"/>
        <end position="130"/>
    </location>
</feature>
<feature type="transmembrane region" description="Helical" evidence="6">
    <location>
        <begin position="142"/>
        <end position="163"/>
    </location>
</feature>
<dbReference type="GO" id="GO:0016020">
    <property type="term" value="C:membrane"/>
    <property type="evidence" value="ECO:0007669"/>
    <property type="project" value="UniProtKB-SubCell"/>
</dbReference>
<keyword evidence="2 6" id="KW-0812">Transmembrane</keyword>
<evidence type="ECO:0000256" key="5">
    <source>
        <dbReference type="SAM" id="MobiDB-lite"/>
    </source>
</evidence>
<comment type="caution">
    <text evidence="7">The sequence shown here is derived from an EMBL/GenBank/DDBJ whole genome shotgun (WGS) entry which is preliminary data.</text>
</comment>
<gene>
    <name evidence="7" type="ORF">B0H63DRAFT_535311</name>
</gene>
<reference evidence="7" key="2">
    <citation type="submission" date="2023-06" db="EMBL/GenBank/DDBJ databases">
        <authorList>
            <consortium name="Lawrence Berkeley National Laboratory"/>
            <person name="Haridas S."/>
            <person name="Hensen N."/>
            <person name="Bonometti L."/>
            <person name="Westerberg I."/>
            <person name="Brannstrom I.O."/>
            <person name="Guillou S."/>
            <person name="Cros-Aarteil S."/>
            <person name="Calhoun S."/>
            <person name="Kuo A."/>
            <person name="Mondo S."/>
            <person name="Pangilinan J."/>
            <person name="Riley R."/>
            <person name="LaButti K."/>
            <person name="Andreopoulos B."/>
            <person name="Lipzen A."/>
            <person name="Chen C."/>
            <person name="Yanf M."/>
            <person name="Daum C."/>
            <person name="Ng V."/>
            <person name="Clum A."/>
            <person name="Steindorff A."/>
            <person name="Ohm R."/>
            <person name="Martin F."/>
            <person name="Silar P."/>
            <person name="Natvig D."/>
            <person name="Lalanne C."/>
            <person name="Gautier V."/>
            <person name="Ament-velasquez S.L."/>
            <person name="Kruys A."/>
            <person name="Hutchinson M.I."/>
            <person name="Powell A.J."/>
            <person name="Barry K."/>
            <person name="Miller A.N."/>
            <person name="Grigoriev I.V."/>
            <person name="Debuchy R."/>
            <person name="Gladieux P."/>
            <person name="Thoren M.H."/>
            <person name="Johannesson H."/>
        </authorList>
    </citation>
    <scope>NUCLEOTIDE SEQUENCE</scope>
    <source>
        <strain evidence="7">CBS 232.78</strain>
    </source>
</reference>
<proteinExistence type="predicted"/>
<keyword evidence="4 6" id="KW-0472">Membrane</keyword>
<feature type="transmembrane region" description="Helical" evidence="6">
    <location>
        <begin position="357"/>
        <end position="379"/>
    </location>
</feature>
<evidence type="ECO:0000256" key="3">
    <source>
        <dbReference type="ARBA" id="ARBA00022989"/>
    </source>
</evidence>
<dbReference type="Gene3D" id="1.20.1250.20">
    <property type="entry name" value="MFS general substrate transporter like domains"/>
    <property type="match status" value="1"/>
</dbReference>
<feature type="transmembrane region" description="Helical" evidence="6">
    <location>
        <begin position="321"/>
        <end position="345"/>
    </location>
</feature>
<dbReference type="Pfam" id="PF07690">
    <property type="entry name" value="MFS_1"/>
    <property type="match status" value="1"/>
</dbReference>
<feature type="region of interest" description="Disordered" evidence="5">
    <location>
        <begin position="276"/>
        <end position="296"/>
    </location>
</feature>
<name>A0AAE0N2X9_9PEZI</name>
<feature type="transmembrane region" description="Helical" evidence="6">
    <location>
        <begin position="234"/>
        <end position="254"/>
    </location>
</feature>
<dbReference type="PANTHER" id="PTHR23507">
    <property type="entry name" value="ZGC:174356"/>
    <property type="match status" value="1"/>
</dbReference>
<feature type="transmembrane region" description="Helical" evidence="6">
    <location>
        <begin position="45"/>
        <end position="68"/>
    </location>
</feature>
<sequence length="526" mass="56962">MPQHTAARNGETSPLLGAQQQHYPESEVQKPAPPRWLWQAKNPHTVVLILAIISFFVCSASAMVNMALTRLIEDNLCHRFYDRNEGTSRSYLPIDEKDCKFDKLQSDLAYLLGATSTIEAIFCLVFAFPYGILADIIGRKPVFLLSVSGAAINIIFTLAVLWFRYSASYTMLGPVFSIIGGGNAVFMAVLYSMVSDVLTCHGSSAFFVLTLSALIGNSAAPAVAANLMHTFSPWVPALLALVIVPLAIGLVVFVPETLPLAKQKQHPEILRTHEAEDPDADTDHHHHHSEAPTHSFKSKLTQTFNHLKDFLSAISFRNPSLILVLATFLVRMPETYATGMLFVQYVSVRAGWTIAEAGYLLAVRGAINMVVLLIALPVLSKLVIFQAGSVAAKDLSLARFSAGFAVLGLLLIGAPSVGVMIVGLGLSTFAAGLAPLCRSLASSYVAPEDTSKLYTLIGMLDAGGLIYAGPSMAWLFTKGMQLKGLWMGLPYFVLAGAYVLCVVVLLLVRVPPLPIVDDDELEEDRL</sequence>
<feature type="transmembrane region" description="Helical" evidence="6">
    <location>
        <begin position="206"/>
        <end position="228"/>
    </location>
</feature>
<dbReference type="SUPFAM" id="SSF103473">
    <property type="entry name" value="MFS general substrate transporter"/>
    <property type="match status" value="1"/>
</dbReference>
<feature type="transmembrane region" description="Helical" evidence="6">
    <location>
        <begin position="400"/>
        <end position="433"/>
    </location>
</feature>
<protein>
    <submittedName>
        <fullName evidence="7">Major facilitator superfamily domain-containing protein</fullName>
    </submittedName>
</protein>
<comment type="subcellular location">
    <subcellularLocation>
        <location evidence="1">Membrane</location>
        <topology evidence="1">Multi-pass membrane protein</topology>
    </subcellularLocation>
</comment>
<keyword evidence="8" id="KW-1185">Reference proteome</keyword>
<dbReference type="PANTHER" id="PTHR23507:SF1">
    <property type="entry name" value="FI18259P1-RELATED"/>
    <property type="match status" value="1"/>
</dbReference>
<dbReference type="InterPro" id="IPR011701">
    <property type="entry name" value="MFS"/>
</dbReference>
<feature type="transmembrane region" description="Helical" evidence="6">
    <location>
        <begin position="453"/>
        <end position="476"/>
    </location>
</feature>
<evidence type="ECO:0000313" key="8">
    <source>
        <dbReference type="Proteomes" id="UP001285441"/>
    </source>
</evidence>
<evidence type="ECO:0000256" key="4">
    <source>
        <dbReference type="ARBA" id="ARBA00023136"/>
    </source>
</evidence>
<dbReference type="InterPro" id="IPR036259">
    <property type="entry name" value="MFS_trans_sf"/>
</dbReference>
<reference evidence="7" key="1">
    <citation type="journal article" date="2023" name="Mol. Phylogenet. Evol.">
        <title>Genome-scale phylogeny and comparative genomics of the fungal order Sordariales.</title>
        <authorList>
            <person name="Hensen N."/>
            <person name="Bonometti L."/>
            <person name="Westerberg I."/>
            <person name="Brannstrom I.O."/>
            <person name="Guillou S."/>
            <person name="Cros-Aarteil S."/>
            <person name="Calhoun S."/>
            <person name="Haridas S."/>
            <person name="Kuo A."/>
            <person name="Mondo S."/>
            <person name="Pangilinan J."/>
            <person name="Riley R."/>
            <person name="LaButti K."/>
            <person name="Andreopoulos B."/>
            <person name="Lipzen A."/>
            <person name="Chen C."/>
            <person name="Yan M."/>
            <person name="Daum C."/>
            <person name="Ng V."/>
            <person name="Clum A."/>
            <person name="Steindorff A."/>
            <person name="Ohm R.A."/>
            <person name="Martin F."/>
            <person name="Silar P."/>
            <person name="Natvig D.O."/>
            <person name="Lalanne C."/>
            <person name="Gautier V."/>
            <person name="Ament-Velasquez S.L."/>
            <person name="Kruys A."/>
            <person name="Hutchinson M.I."/>
            <person name="Powell A.J."/>
            <person name="Barry K."/>
            <person name="Miller A.N."/>
            <person name="Grigoriev I.V."/>
            <person name="Debuchy R."/>
            <person name="Gladieux P."/>
            <person name="Hiltunen Thoren M."/>
            <person name="Johannesson H."/>
        </authorList>
    </citation>
    <scope>NUCLEOTIDE SEQUENCE</scope>
    <source>
        <strain evidence="7">CBS 232.78</strain>
    </source>
</reference>
<feature type="region of interest" description="Disordered" evidence="5">
    <location>
        <begin position="1"/>
        <end position="24"/>
    </location>
</feature>